<feature type="region of interest" description="Disordered" evidence="1">
    <location>
        <begin position="324"/>
        <end position="344"/>
    </location>
</feature>
<comment type="caution">
    <text evidence="4">The sequence shown here is derived from an EMBL/GenBank/DDBJ whole genome shotgun (WGS) entry which is preliminary data.</text>
</comment>
<feature type="compositionally biased region" description="Basic and acidic residues" evidence="1">
    <location>
        <begin position="454"/>
        <end position="472"/>
    </location>
</feature>
<dbReference type="AlphaFoldDB" id="A0A8S8ZSV2"/>
<dbReference type="Gene3D" id="3.40.50.300">
    <property type="entry name" value="P-loop containing nucleotide triphosphate hydrolases"/>
    <property type="match status" value="1"/>
</dbReference>
<proteinExistence type="predicted"/>
<feature type="compositionally biased region" description="Basic and acidic residues" evidence="1">
    <location>
        <begin position="331"/>
        <end position="344"/>
    </location>
</feature>
<evidence type="ECO:0008006" key="6">
    <source>
        <dbReference type="Google" id="ProtNLM"/>
    </source>
</evidence>
<dbReference type="InterPro" id="IPR003959">
    <property type="entry name" value="ATPase_AAA_core"/>
</dbReference>
<feature type="compositionally biased region" description="Basic and acidic residues" evidence="1">
    <location>
        <begin position="154"/>
        <end position="201"/>
    </location>
</feature>
<dbReference type="EMBL" id="NMPR01000063">
    <property type="protein sequence ID" value="KAA8632060.1"/>
    <property type="molecule type" value="Genomic_DNA"/>
</dbReference>
<accession>A0A8S8ZSV2</accession>
<evidence type="ECO:0000256" key="1">
    <source>
        <dbReference type="SAM" id="MobiDB-lite"/>
    </source>
</evidence>
<dbReference type="GO" id="GO:0016887">
    <property type="term" value="F:ATP hydrolysis activity"/>
    <property type="evidence" value="ECO:0007669"/>
    <property type="project" value="InterPro"/>
</dbReference>
<dbReference type="Pfam" id="PF00004">
    <property type="entry name" value="AAA"/>
    <property type="match status" value="1"/>
</dbReference>
<protein>
    <recommendedName>
        <fullName evidence="6">ATPase AAA-type core domain-containing protein</fullName>
    </recommendedName>
</protein>
<dbReference type="Proteomes" id="UP000433876">
    <property type="component" value="Unassembled WGS sequence"/>
</dbReference>
<dbReference type="InterPro" id="IPR027417">
    <property type="entry name" value="P-loop_NTPase"/>
</dbReference>
<evidence type="ECO:0000259" key="2">
    <source>
        <dbReference type="Pfam" id="PF00004"/>
    </source>
</evidence>
<feature type="region of interest" description="Disordered" evidence="1">
    <location>
        <begin position="135"/>
        <end position="207"/>
    </location>
</feature>
<feature type="region of interest" description="Disordered" evidence="1">
    <location>
        <begin position="971"/>
        <end position="1007"/>
    </location>
</feature>
<dbReference type="SUPFAM" id="SSF52540">
    <property type="entry name" value="P-loop containing nucleoside triphosphate hydrolases"/>
    <property type="match status" value="1"/>
</dbReference>
<dbReference type="Pfam" id="PF22942">
    <property type="entry name" value="DUF7025"/>
    <property type="match status" value="1"/>
</dbReference>
<evidence type="ECO:0000313" key="5">
    <source>
        <dbReference type="Proteomes" id="UP000433876"/>
    </source>
</evidence>
<evidence type="ECO:0000259" key="3">
    <source>
        <dbReference type="Pfam" id="PF22942"/>
    </source>
</evidence>
<dbReference type="PANTHER" id="PTHR46411">
    <property type="entry name" value="FAMILY ATPASE, PUTATIVE-RELATED"/>
    <property type="match status" value="1"/>
</dbReference>
<organism evidence="4 5">
    <name type="scientific">Sordaria macrospora</name>
    <dbReference type="NCBI Taxonomy" id="5147"/>
    <lineage>
        <taxon>Eukaryota</taxon>
        <taxon>Fungi</taxon>
        <taxon>Dikarya</taxon>
        <taxon>Ascomycota</taxon>
        <taxon>Pezizomycotina</taxon>
        <taxon>Sordariomycetes</taxon>
        <taxon>Sordariomycetidae</taxon>
        <taxon>Sordariales</taxon>
        <taxon>Sordariaceae</taxon>
        <taxon>Sordaria</taxon>
    </lineage>
</organism>
<name>A0A8S8ZSV2_SORMA</name>
<dbReference type="PANTHER" id="PTHR46411:SF3">
    <property type="entry name" value="AAA+ ATPASE DOMAIN-CONTAINING PROTEIN"/>
    <property type="match status" value="1"/>
</dbReference>
<gene>
    <name evidence="4" type="ORF">SMACR_09755</name>
</gene>
<dbReference type="GO" id="GO:0005524">
    <property type="term" value="F:ATP binding"/>
    <property type="evidence" value="ECO:0007669"/>
    <property type="project" value="InterPro"/>
</dbReference>
<sequence>MVMDVPHVTLGHQTVSTRVMTIATLHCSPARSAENLLEEKRGRRVVTYLSPRNTTIAIHKCFHPGWPAFPTSVAIRAAQRTPLISTKARQSHQAIMATAVEVVSTEHPDVVRQLDSKSPTIEVKETSVDFLSPVKGKEAGDTIDGEVKPIATTDKPEAKDGSTDVKKDDAEVKELADQKSGDGDGKENEEKKTEEEDKDIYAPESENLTLGDLVPEYRCVTFKQFKNFYENEDMTNIIYALKGPSSLHSQIQKEKQHRENSQKIAWRTRHLYRAAGEDSDLSLPMRPQTFCRPFRLLIHYHSEMKKALDELEGRWGVSPGVVEDAAAGGDAKPKDSDNSDTKASKNYLDSKEALLHMREYIQFLEREVMSASVRLERAVPRVEQSSKVTFTDLWYLYREGDIVYSPVPTGKGRSSANVSTNSSSSDLEASYQTYTCWIVYAVITPETPIDPDSLEVKQPGDDDGMGRSDADAYDEERTTRICCYYLDFDGDSYGPVTHQFLIRSFSGERDVTTLPVYPTHFMSLDQETRFLKERSENGLKFAEVIRIKHLYHRGWTLTRSPVDAVLDDNTKYPEHIESEVIVDFNEAFQSFPWWEPEFHVLKMVQEASWRYDSCDAESISAQRWNKPRKDNMHACIVLHRSDNIAHIRRNNYLENYLENDPFLTALRNGAHESDAIPSGRYLQLLPRRLVVFALLERKFVNACVTSLGRITLQNGIFDKLSIDPRNKSMVRSLVQEHFRKKAHRDRGKEVVYQDLVRGKGVQEALFAITCGDLGFEPGTVEKSLTRIFRLANRWDCILLLDEAKIFFTKRSPSDLQRNALVSVFLRILEYYGGILFLTTNRVGTLDEAFKSRTHVSLKYPPLSKEQYEAVFRVNIEKIKEIEGKSEGRGRLVIDEEDILSWARNHYETNKEYVGRWNGRQIRNAFLIGSSLAHYDMSEGAIREMAIPNKRHGILDGAQFEAVAVTRTFDLDPNPAARGSQSRTAEPLEPFKMLQATRPTRSESLFDR</sequence>
<feature type="region of interest" description="Disordered" evidence="1">
    <location>
        <begin position="450"/>
        <end position="472"/>
    </location>
</feature>
<feature type="domain" description="ATPase AAA-type core" evidence="2">
    <location>
        <begin position="765"/>
        <end position="857"/>
    </location>
</feature>
<feature type="domain" description="DUF7025" evidence="3">
    <location>
        <begin position="384"/>
        <end position="522"/>
    </location>
</feature>
<reference evidence="4 5" key="1">
    <citation type="submission" date="2017-07" db="EMBL/GenBank/DDBJ databases">
        <title>Genome sequence of the Sordaria macrospora wild type strain R19027.</title>
        <authorList>
            <person name="Nowrousian M."/>
            <person name="Teichert I."/>
            <person name="Kueck U."/>
        </authorList>
    </citation>
    <scope>NUCLEOTIDE SEQUENCE [LARGE SCALE GENOMIC DNA]</scope>
    <source>
        <strain evidence="4 5">R19027</strain>
        <tissue evidence="4">Mycelium</tissue>
    </source>
</reference>
<evidence type="ECO:0000313" key="4">
    <source>
        <dbReference type="EMBL" id="KAA8632060.1"/>
    </source>
</evidence>
<dbReference type="VEuPathDB" id="FungiDB:SMAC_09755"/>
<dbReference type="InterPro" id="IPR054289">
    <property type="entry name" value="DUF7025"/>
</dbReference>